<organism evidence="2 3">
    <name type="scientific">Niastella populi</name>
    <dbReference type="NCBI Taxonomy" id="550983"/>
    <lineage>
        <taxon>Bacteria</taxon>
        <taxon>Pseudomonadati</taxon>
        <taxon>Bacteroidota</taxon>
        <taxon>Chitinophagia</taxon>
        <taxon>Chitinophagales</taxon>
        <taxon>Chitinophagaceae</taxon>
        <taxon>Niastella</taxon>
    </lineage>
</organism>
<proteinExistence type="predicted"/>
<evidence type="ECO:0000313" key="2">
    <source>
        <dbReference type="EMBL" id="OQP56499.1"/>
    </source>
</evidence>
<reference evidence="3" key="1">
    <citation type="submission" date="2016-04" db="EMBL/GenBank/DDBJ databases">
        <authorList>
            <person name="Chen L."/>
            <person name="Zhuang W."/>
            <person name="Wang G."/>
        </authorList>
    </citation>
    <scope>NUCLEOTIDE SEQUENCE [LARGE SCALE GENOMIC DNA]</scope>
    <source>
        <strain evidence="3">208</strain>
    </source>
</reference>
<dbReference type="EMBL" id="LWBP01000199">
    <property type="protein sequence ID" value="OQP56499.1"/>
    <property type="molecule type" value="Genomic_DNA"/>
</dbReference>
<sequence length="151" mass="16824">MNTFTQTCFLVIACIAIGNSTLANDGRMAPSPFTTTRFLASAKKIDSIIAVNATAKVCACQILNLQSNNHYVKNAVVFAEKTNSEGQEDLAKAQTRLEKEKRMLRLLFYNKIEVIAKTTAATDCNTLFMQLKKKQDNLLLYEVLNADIVIR</sequence>
<dbReference type="RefSeq" id="WP_081168660.1">
    <property type="nucleotide sequence ID" value="NZ_LWBP01000199.1"/>
</dbReference>
<gene>
    <name evidence="2" type="ORF">A4R26_04890</name>
</gene>
<dbReference type="OrthoDB" id="671343at2"/>
<keyword evidence="1" id="KW-0732">Signal</keyword>
<protein>
    <submittedName>
        <fullName evidence="2">Uncharacterized protein</fullName>
    </submittedName>
</protein>
<keyword evidence="3" id="KW-1185">Reference proteome</keyword>
<accession>A0A1V9FDQ3</accession>
<comment type="caution">
    <text evidence="2">The sequence shown here is derived from an EMBL/GenBank/DDBJ whole genome shotgun (WGS) entry which is preliminary data.</text>
</comment>
<feature type="signal peptide" evidence="1">
    <location>
        <begin position="1"/>
        <end position="23"/>
    </location>
</feature>
<evidence type="ECO:0000256" key="1">
    <source>
        <dbReference type="SAM" id="SignalP"/>
    </source>
</evidence>
<dbReference type="AlphaFoldDB" id="A0A1V9FDQ3"/>
<feature type="chain" id="PRO_5012099416" evidence="1">
    <location>
        <begin position="24"/>
        <end position="151"/>
    </location>
</feature>
<evidence type="ECO:0000313" key="3">
    <source>
        <dbReference type="Proteomes" id="UP000192276"/>
    </source>
</evidence>
<name>A0A1V9FDQ3_9BACT</name>
<dbReference type="Proteomes" id="UP000192276">
    <property type="component" value="Unassembled WGS sequence"/>
</dbReference>